<reference evidence="1" key="1">
    <citation type="submission" date="2022-10" db="EMBL/GenBank/DDBJ databases">
        <title>Complete Genome of Trichothecium roseum strain YXFP-22015, a Plant Pathogen Isolated from Citrus.</title>
        <authorList>
            <person name="Wang Y."/>
            <person name="Zhu L."/>
        </authorList>
    </citation>
    <scope>NUCLEOTIDE SEQUENCE</scope>
    <source>
        <strain evidence="1">YXFP-22015</strain>
    </source>
</reference>
<dbReference type="EMBL" id="CM047941">
    <property type="protein sequence ID" value="KAI9903300.1"/>
    <property type="molecule type" value="Genomic_DNA"/>
</dbReference>
<name>A0ACC0VBU1_9HYPO</name>
<accession>A0ACC0VBU1</accession>
<comment type="caution">
    <text evidence="1">The sequence shown here is derived from an EMBL/GenBank/DDBJ whole genome shotgun (WGS) entry which is preliminary data.</text>
</comment>
<evidence type="ECO:0000313" key="2">
    <source>
        <dbReference type="Proteomes" id="UP001163324"/>
    </source>
</evidence>
<evidence type="ECO:0000313" key="1">
    <source>
        <dbReference type="EMBL" id="KAI9903300.1"/>
    </source>
</evidence>
<keyword evidence="2" id="KW-1185">Reference proteome</keyword>
<proteinExistence type="predicted"/>
<organism evidence="1 2">
    <name type="scientific">Trichothecium roseum</name>
    <dbReference type="NCBI Taxonomy" id="47278"/>
    <lineage>
        <taxon>Eukaryota</taxon>
        <taxon>Fungi</taxon>
        <taxon>Dikarya</taxon>
        <taxon>Ascomycota</taxon>
        <taxon>Pezizomycotina</taxon>
        <taxon>Sordariomycetes</taxon>
        <taxon>Hypocreomycetidae</taxon>
        <taxon>Hypocreales</taxon>
        <taxon>Hypocreales incertae sedis</taxon>
        <taxon>Trichothecium</taxon>
    </lineage>
</organism>
<gene>
    <name evidence="1" type="ORF">N3K66_002652</name>
</gene>
<protein>
    <submittedName>
        <fullName evidence="1">Uncharacterized protein</fullName>
    </submittedName>
</protein>
<dbReference type="Proteomes" id="UP001163324">
    <property type="component" value="Chromosome 2"/>
</dbReference>
<sequence>MTFPSQSLGRLCSQGSSSLGSSSLATLRVTRSQRRRCGSGFSRSTGFSASSRLLAGSVALHHSARCATGHAEHYYPQRSDPPCTWKLRFRDPPAPTCAAPPSLGLLTLNRVIAPPSWPSHFNSRKVLNHNQVKRYSSHSTMSIHQAIADLSKKAEGLNLDTLQDDFPNAHPETNPLDVWRVHISNTLSKISGAPTDVIYRSIQWTSTLDKGDFLIAVPALRIKGQKPDVLGPELASKWPENDPFVEKPEFKAPSFLSFWFKSSVVVNSSVPVIRQKGNEYGRAPWMGLRDPKDPSKGSKKIIVEFSSPNVAKPFHAGHLRSTIIGGFLAKVYESAGWDVYTMNYLGDWGKQYGLLALSYERNGSEEELNKDPIAHLFKLYVQINTDMEAEKKTIEDKKTAGEDVTDLLANSLDEQARRYFKKMTEGDESAVALWRRFRDLSIIKYKETYSRLNIHFDQYSGESQVSEEAMAKNAQQLADRGVSHEENGAVLIDFTKLVPGKEGKRLEKTILRKRDGTALYLTRDVSELLGRYEKHHFDSMLYVVASAQELHLRQLFKITELLGYEDVAKKCEHISFGLVQGMSTRKGTVKFLSDILGDTADHMHETMRKNEDKYKQVENPEHTADVLGISSVMVQDMKGKMINNYRFDMDAMTSFEGDTGPYLQYAHSRLHSIKRKAGLSDEEIATADLSLLKEPQAVDLCRYLIQWPDVFANTYKTREPTTVLTYLFRLTHAVSSSYNDLQVVGSEPELKKARMALYDAARIVIHNGMCLLGLTPVERM</sequence>